<keyword evidence="1" id="KW-0808">Transferase</keyword>
<comment type="caution">
    <text evidence="1">The sequence shown here is derived from an EMBL/GenBank/DDBJ whole genome shotgun (WGS) entry which is preliminary data.</text>
</comment>
<dbReference type="PIRSF" id="PIRSF017393">
    <property type="entry name" value="MTase_SAV2177"/>
    <property type="match status" value="1"/>
</dbReference>
<dbReference type="Gene3D" id="3.40.50.150">
    <property type="entry name" value="Vaccinia Virus protein VP39"/>
    <property type="match status" value="1"/>
</dbReference>
<dbReference type="EC" id="2.1.1.-" evidence="1"/>
<sequence length="275" mass="30809">MNQQQTPLSHTIDVTRPSVARMHDYFLGGKDNYPADRRACERLLAHAPSAQILAVNNRRFLHRVIRCLIQDHGIRQFLDIGSGLPTKDNVHEIAQHYAPGAKVAYVDHDPMVLAYGRALLEDYRRTDRRIVTVQADLRDPDALLDHPAVTGILDLHRPVAVLYLSVLHCVADRDRPADIVRRTAARLSPGSFVAVSHLVSEDAAVRRTLTDLMAQSTGGQWGAVRRAEDVDRFFTALDILDPGLVDVAAWRADPLMGPRQRTWEWIQYGGVARVP</sequence>
<accession>A0ABV1WRK8</accession>
<reference evidence="1 2" key="1">
    <citation type="submission" date="2024-06" db="EMBL/GenBank/DDBJ databases">
        <title>The Natural Products Discovery Center: Release of the First 8490 Sequenced Strains for Exploring Actinobacteria Biosynthetic Diversity.</title>
        <authorList>
            <person name="Kalkreuter E."/>
            <person name="Kautsar S.A."/>
            <person name="Yang D."/>
            <person name="Bader C.D."/>
            <person name="Teijaro C.N."/>
            <person name="Fluegel L."/>
            <person name="Davis C.M."/>
            <person name="Simpson J.R."/>
            <person name="Lauterbach L."/>
            <person name="Steele A.D."/>
            <person name="Gui C."/>
            <person name="Meng S."/>
            <person name="Li G."/>
            <person name="Viehrig K."/>
            <person name="Ye F."/>
            <person name="Su P."/>
            <person name="Kiefer A.F."/>
            <person name="Nichols A."/>
            <person name="Cepeda A.J."/>
            <person name="Yan W."/>
            <person name="Fan B."/>
            <person name="Jiang Y."/>
            <person name="Adhikari A."/>
            <person name="Zheng C.-J."/>
            <person name="Schuster L."/>
            <person name="Cowan T.M."/>
            <person name="Smanski M.J."/>
            <person name="Chevrette M.G."/>
            <person name="De Carvalho L.P.S."/>
            <person name="Shen B."/>
        </authorList>
    </citation>
    <scope>NUCLEOTIDE SEQUENCE [LARGE SCALE GENOMIC DNA]</scope>
    <source>
        <strain evidence="1 2">NPDC000234</strain>
    </source>
</reference>
<dbReference type="EMBL" id="JBEPEK010000042">
    <property type="protein sequence ID" value="MER7179493.1"/>
    <property type="molecule type" value="Genomic_DNA"/>
</dbReference>
<dbReference type="RefSeq" id="WP_350778732.1">
    <property type="nucleotide sequence ID" value="NZ_JBEPEK010000042.1"/>
</dbReference>
<dbReference type="GO" id="GO:0032259">
    <property type="term" value="P:methylation"/>
    <property type="evidence" value="ECO:0007669"/>
    <property type="project" value="UniProtKB-KW"/>
</dbReference>
<dbReference type="InterPro" id="IPR029063">
    <property type="entry name" value="SAM-dependent_MTases_sf"/>
</dbReference>
<evidence type="ECO:0000313" key="1">
    <source>
        <dbReference type="EMBL" id="MER7179493.1"/>
    </source>
</evidence>
<gene>
    <name evidence="1" type="ORF">ABT404_08410</name>
</gene>
<dbReference type="GO" id="GO:0008168">
    <property type="term" value="F:methyltransferase activity"/>
    <property type="evidence" value="ECO:0007669"/>
    <property type="project" value="UniProtKB-KW"/>
</dbReference>
<dbReference type="Pfam" id="PF04672">
    <property type="entry name" value="Methyltransf_19"/>
    <property type="match status" value="1"/>
</dbReference>
<keyword evidence="2" id="KW-1185">Reference proteome</keyword>
<protein>
    <submittedName>
        <fullName evidence="1">SAM-dependent methyltransferase</fullName>
        <ecNumber evidence="1">2.1.1.-</ecNumber>
    </submittedName>
</protein>
<name>A0ABV1WRK8_9ACTN</name>
<organism evidence="1 2">
    <name type="scientific">Streptomyces hyaluromycini</name>
    <dbReference type="NCBI Taxonomy" id="1377993"/>
    <lineage>
        <taxon>Bacteria</taxon>
        <taxon>Bacillati</taxon>
        <taxon>Actinomycetota</taxon>
        <taxon>Actinomycetes</taxon>
        <taxon>Kitasatosporales</taxon>
        <taxon>Streptomycetaceae</taxon>
        <taxon>Streptomyces</taxon>
    </lineage>
</organism>
<evidence type="ECO:0000313" key="2">
    <source>
        <dbReference type="Proteomes" id="UP001474181"/>
    </source>
</evidence>
<dbReference type="SUPFAM" id="SSF53335">
    <property type="entry name" value="S-adenosyl-L-methionine-dependent methyltransferases"/>
    <property type="match status" value="1"/>
</dbReference>
<proteinExistence type="predicted"/>
<dbReference type="InterPro" id="IPR006764">
    <property type="entry name" value="SAM_dep_MeTrfase_SAV2177_type"/>
</dbReference>
<dbReference type="Proteomes" id="UP001474181">
    <property type="component" value="Unassembled WGS sequence"/>
</dbReference>
<keyword evidence="1" id="KW-0489">Methyltransferase</keyword>